<evidence type="ECO:0000256" key="6">
    <source>
        <dbReference type="RuleBase" id="RU362006"/>
    </source>
</evidence>
<name>A0A7E4W744_PANRE</name>
<dbReference type="WBParaSite" id="Pan_g6883.t1">
    <property type="protein sequence ID" value="Pan_g6883.t1"/>
    <property type="gene ID" value="Pan_g6883"/>
</dbReference>
<dbReference type="Pfam" id="PF03134">
    <property type="entry name" value="TB2_DP1_HVA22"/>
    <property type="match status" value="1"/>
</dbReference>
<reference evidence="8" key="2">
    <citation type="submission" date="2020-10" db="UniProtKB">
        <authorList>
            <consortium name="WormBaseParasite"/>
        </authorList>
    </citation>
    <scope>IDENTIFICATION</scope>
</reference>
<dbReference type="AlphaFoldDB" id="A0A7E4W744"/>
<dbReference type="GO" id="GO:0016020">
    <property type="term" value="C:membrane"/>
    <property type="evidence" value="ECO:0007669"/>
    <property type="project" value="UniProtKB-SubCell"/>
</dbReference>
<evidence type="ECO:0000313" key="7">
    <source>
        <dbReference type="Proteomes" id="UP000492821"/>
    </source>
</evidence>
<evidence type="ECO:0000256" key="3">
    <source>
        <dbReference type="ARBA" id="ARBA00022692"/>
    </source>
</evidence>
<evidence type="ECO:0000313" key="8">
    <source>
        <dbReference type="WBParaSite" id="Pan_g6883.t1"/>
    </source>
</evidence>
<keyword evidence="5" id="KW-0472">Membrane</keyword>
<comment type="subcellular location">
    <subcellularLocation>
        <location evidence="1 6">Membrane</location>
        <topology evidence="1 6">Multi-pass membrane protein</topology>
    </subcellularLocation>
</comment>
<keyword evidence="4" id="KW-1133">Transmembrane helix</keyword>
<proteinExistence type="inferred from homology"/>
<comment type="similarity">
    <text evidence="2 6">Belongs to the DP1 family.</text>
</comment>
<organism evidence="7 8">
    <name type="scientific">Panagrellus redivivus</name>
    <name type="common">Microworm</name>
    <dbReference type="NCBI Taxonomy" id="6233"/>
    <lineage>
        <taxon>Eukaryota</taxon>
        <taxon>Metazoa</taxon>
        <taxon>Ecdysozoa</taxon>
        <taxon>Nematoda</taxon>
        <taxon>Chromadorea</taxon>
        <taxon>Rhabditida</taxon>
        <taxon>Tylenchina</taxon>
        <taxon>Panagrolaimomorpha</taxon>
        <taxon>Panagrolaimoidea</taxon>
        <taxon>Panagrolaimidae</taxon>
        <taxon>Panagrellus</taxon>
    </lineage>
</organism>
<accession>A0A7E4W744</accession>
<keyword evidence="3" id="KW-0812">Transmembrane</keyword>
<evidence type="ECO:0000256" key="5">
    <source>
        <dbReference type="ARBA" id="ARBA00023136"/>
    </source>
</evidence>
<evidence type="ECO:0000256" key="2">
    <source>
        <dbReference type="ARBA" id="ARBA00008573"/>
    </source>
</evidence>
<protein>
    <recommendedName>
        <fullName evidence="6">Receptor expression-enhancing protein</fullName>
    </recommendedName>
</protein>
<evidence type="ECO:0000256" key="4">
    <source>
        <dbReference type="ARBA" id="ARBA00022989"/>
    </source>
</evidence>
<evidence type="ECO:0000256" key="1">
    <source>
        <dbReference type="ARBA" id="ARBA00004141"/>
    </source>
</evidence>
<dbReference type="PANTHER" id="PTHR12300:SF161">
    <property type="entry name" value="RECEPTOR EXPRESSION-ENHANCING PROTEIN"/>
    <property type="match status" value="1"/>
</dbReference>
<reference evidence="7" key="1">
    <citation type="journal article" date="2013" name="Genetics">
        <title>The draft genome and transcriptome of Panagrellus redivivus are shaped by the harsh demands of a free-living lifestyle.</title>
        <authorList>
            <person name="Srinivasan J."/>
            <person name="Dillman A.R."/>
            <person name="Macchietto M.G."/>
            <person name="Heikkinen L."/>
            <person name="Lakso M."/>
            <person name="Fracchia K.M."/>
            <person name="Antoshechkin I."/>
            <person name="Mortazavi A."/>
            <person name="Wong G."/>
            <person name="Sternberg P.W."/>
        </authorList>
    </citation>
    <scope>NUCLEOTIDE SEQUENCE [LARGE SCALE GENOMIC DNA]</scope>
    <source>
        <strain evidence="7">MT8872</strain>
    </source>
</reference>
<keyword evidence="7" id="KW-1185">Reference proteome</keyword>
<dbReference type="InterPro" id="IPR004345">
    <property type="entry name" value="TB2_DP1_HVA22"/>
</dbReference>
<sequence length="290" mass="31385">MSTVPPPVVSTSRPGIKKRALFRFWRGGKAEDGIDENTLVAALHTARDLDDSLRAIAAESAPRYGDTRPVASIPKRNEVVFREPGPIQPVAAQAAAPLTLESDSGHETTVTVTDSDPLDTISTAVHRVLYDNQSSKVSNFWDAAENLTNCRRETIVYVLMAIASAMSTWGNFSDAVCAIVGVVYPMSATYKVLSAPEPQNPGARDHWLRYWSIFGLIVLTDSLIGRALSIVPAYGMLKAFALLAASYTGSGICNSIYATVIAPVARWLSRVVDKHLFHKDGRGPRITGSN</sequence>
<dbReference type="PANTHER" id="PTHR12300">
    <property type="entry name" value="HVA22-LIKE PROTEINS"/>
    <property type="match status" value="1"/>
</dbReference>
<dbReference type="Proteomes" id="UP000492821">
    <property type="component" value="Unassembled WGS sequence"/>
</dbReference>